<name>A0A0N4SV09_MOUSE</name>
<dbReference type="GeneTree" id="ENSGT00940000159750"/>
<dbReference type="MGI" id="MGI:2665139">
    <property type="gene designation" value="Rerg"/>
</dbReference>
<gene>
    <name evidence="1 2" type="primary">Rerg</name>
</gene>
<sequence length="48" mass="4996">MAKSAEVKLAIFGRAGVGKSDSISLCSPCWPYVNQAGLELQDPPDSAS</sequence>
<proteinExistence type="predicted"/>
<evidence type="ECO:0000313" key="3">
    <source>
        <dbReference type="Proteomes" id="UP000000589"/>
    </source>
</evidence>
<dbReference type="AlphaFoldDB" id="A0A0N4SV09"/>
<dbReference type="AGR" id="MGI:2665139"/>
<reference evidence="1" key="4">
    <citation type="submission" date="2025-09" db="UniProtKB">
        <authorList>
            <consortium name="Ensembl"/>
        </authorList>
    </citation>
    <scope>IDENTIFICATION</scope>
    <source>
        <strain evidence="1">C57BL/6J</strain>
    </source>
</reference>
<dbReference type="ExpressionAtlas" id="A0A0N4SV09">
    <property type="expression patterns" value="baseline and differential"/>
</dbReference>
<evidence type="ECO:0000313" key="1">
    <source>
        <dbReference type="Ensembl" id="ENSMUSP00000144902.2"/>
    </source>
</evidence>
<dbReference type="Proteomes" id="UP000000589">
    <property type="component" value="Chromosome 6"/>
</dbReference>
<reference evidence="1" key="3">
    <citation type="submission" date="2025-08" db="UniProtKB">
        <authorList>
            <consortium name="Ensembl"/>
        </authorList>
    </citation>
    <scope>IDENTIFICATION</scope>
    <source>
        <strain evidence="1">C57BL/6J</strain>
    </source>
</reference>
<accession>A0A0N4SV09</accession>
<dbReference type="VEuPathDB" id="HostDB:ENSMUSG00000030222"/>
<protein>
    <submittedName>
        <fullName evidence="1">RAS-like, estrogen-regulated, growth-inhibitor</fullName>
    </submittedName>
</protein>
<reference evidence="1 3" key="2">
    <citation type="journal article" date="2011" name="PLoS Biol.">
        <title>Modernizing reference genome assemblies.</title>
        <authorList>
            <person name="Church D.M."/>
            <person name="Schneider V.A."/>
            <person name="Graves T."/>
            <person name="Auger K."/>
            <person name="Cunningham F."/>
            <person name="Bouk N."/>
            <person name="Chen H.C."/>
            <person name="Agarwala R."/>
            <person name="McLaren W.M."/>
            <person name="Ritchie G.R."/>
            <person name="Albracht D."/>
            <person name="Kremitzki M."/>
            <person name="Rock S."/>
            <person name="Kotkiewicz H."/>
            <person name="Kremitzki C."/>
            <person name="Wollam A."/>
            <person name="Trani L."/>
            <person name="Fulton L."/>
            <person name="Fulton R."/>
            <person name="Matthews L."/>
            <person name="Whitehead S."/>
            <person name="Chow W."/>
            <person name="Torrance J."/>
            <person name="Dunn M."/>
            <person name="Harden G."/>
            <person name="Threadgold G."/>
            <person name="Wood J."/>
            <person name="Collins J."/>
            <person name="Heath P."/>
            <person name="Griffiths G."/>
            <person name="Pelan S."/>
            <person name="Grafham D."/>
            <person name="Eichler E.E."/>
            <person name="Weinstock G."/>
            <person name="Mardis E.R."/>
            <person name="Wilson R.K."/>
            <person name="Howe K."/>
            <person name="Flicek P."/>
            <person name="Hubbard T."/>
        </authorList>
    </citation>
    <scope>NUCLEOTIDE SEQUENCE [LARGE SCALE GENOMIC DNA]</scope>
    <source>
        <strain evidence="1 3">C57BL/6J</strain>
    </source>
</reference>
<evidence type="ECO:0000313" key="2">
    <source>
        <dbReference type="MGI" id="MGI:2665139"/>
    </source>
</evidence>
<keyword evidence="3" id="KW-1185">Reference proteome</keyword>
<dbReference type="Antibodypedia" id="23714">
    <property type="antibodies" value="145 antibodies from 27 providers"/>
</dbReference>
<dbReference type="Bgee" id="ENSMUSG00000030222">
    <property type="expression patterns" value="Expressed in adrenal gland and 191 other cell types or tissues"/>
</dbReference>
<dbReference type="Ensembl" id="ENSMUST00000149100.3">
    <property type="protein sequence ID" value="ENSMUSP00000144902.2"/>
    <property type="gene ID" value="ENSMUSG00000030222.14"/>
</dbReference>
<organism evidence="1 3">
    <name type="scientific">Mus musculus</name>
    <name type="common">Mouse</name>
    <dbReference type="NCBI Taxonomy" id="10090"/>
    <lineage>
        <taxon>Eukaryota</taxon>
        <taxon>Metazoa</taxon>
        <taxon>Chordata</taxon>
        <taxon>Craniata</taxon>
        <taxon>Vertebrata</taxon>
        <taxon>Euteleostomi</taxon>
        <taxon>Mammalia</taxon>
        <taxon>Eutheria</taxon>
        <taxon>Euarchontoglires</taxon>
        <taxon>Glires</taxon>
        <taxon>Rodentia</taxon>
        <taxon>Myomorpha</taxon>
        <taxon>Muroidea</taxon>
        <taxon>Muridae</taxon>
        <taxon>Murinae</taxon>
        <taxon>Mus</taxon>
        <taxon>Mus</taxon>
    </lineage>
</organism>
<reference evidence="1 3" key="1">
    <citation type="journal article" date="2009" name="PLoS Biol.">
        <title>Lineage-specific biology revealed by a finished genome assembly of the mouse.</title>
        <authorList>
            <consortium name="Mouse Genome Sequencing Consortium"/>
            <person name="Church D.M."/>
            <person name="Goodstadt L."/>
            <person name="Hillier L.W."/>
            <person name="Zody M.C."/>
            <person name="Goldstein S."/>
            <person name="She X."/>
            <person name="Bult C.J."/>
            <person name="Agarwala R."/>
            <person name="Cherry J.L."/>
            <person name="DiCuccio M."/>
            <person name="Hlavina W."/>
            <person name="Kapustin Y."/>
            <person name="Meric P."/>
            <person name="Maglott D."/>
            <person name="Birtle Z."/>
            <person name="Marques A.C."/>
            <person name="Graves T."/>
            <person name="Zhou S."/>
            <person name="Teague B."/>
            <person name="Potamousis K."/>
            <person name="Churas C."/>
            <person name="Place M."/>
            <person name="Herschleb J."/>
            <person name="Runnheim R."/>
            <person name="Forrest D."/>
            <person name="Amos-Landgraf J."/>
            <person name="Schwartz D.C."/>
            <person name="Cheng Z."/>
            <person name="Lindblad-Toh K."/>
            <person name="Eichler E.E."/>
            <person name="Ponting C.P."/>
        </authorList>
    </citation>
    <scope>NUCLEOTIDE SEQUENCE [LARGE SCALE GENOMIC DNA]</scope>
    <source>
        <strain evidence="1 3">C57BL/6J</strain>
    </source>
</reference>